<protein>
    <recommendedName>
        <fullName evidence="5">Lipoprotein</fullName>
    </recommendedName>
</protein>
<dbReference type="PROSITE" id="PS51257">
    <property type="entry name" value="PROKAR_LIPOPROTEIN"/>
    <property type="match status" value="1"/>
</dbReference>
<feature type="signal peptide" evidence="2">
    <location>
        <begin position="1"/>
        <end position="26"/>
    </location>
</feature>
<evidence type="ECO:0000256" key="1">
    <source>
        <dbReference type="SAM" id="MobiDB-lite"/>
    </source>
</evidence>
<dbReference type="EMBL" id="JBHSNP010000011">
    <property type="protein sequence ID" value="MFC5602886.1"/>
    <property type="molecule type" value="Genomic_DNA"/>
</dbReference>
<feature type="chain" id="PRO_5047264914" description="Lipoprotein" evidence="2">
    <location>
        <begin position="27"/>
        <end position="213"/>
    </location>
</feature>
<keyword evidence="4" id="KW-1185">Reference proteome</keyword>
<evidence type="ECO:0000313" key="3">
    <source>
        <dbReference type="EMBL" id="MFC5602886.1"/>
    </source>
</evidence>
<evidence type="ECO:0000256" key="2">
    <source>
        <dbReference type="SAM" id="SignalP"/>
    </source>
</evidence>
<accession>A0ABW0TV37</accession>
<keyword evidence="2" id="KW-0732">Signal</keyword>
<dbReference type="Proteomes" id="UP001596071">
    <property type="component" value="Unassembled WGS sequence"/>
</dbReference>
<feature type="compositionally biased region" description="Polar residues" evidence="1">
    <location>
        <begin position="26"/>
        <end position="36"/>
    </location>
</feature>
<evidence type="ECO:0008006" key="5">
    <source>
        <dbReference type="Google" id="ProtNLM"/>
    </source>
</evidence>
<organism evidence="3 4">
    <name type="scientific">Sporosarcina koreensis</name>
    <dbReference type="NCBI Taxonomy" id="334735"/>
    <lineage>
        <taxon>Bacteria</taxon>
        <taxon>Bacillati</taxon>
        <taxon>Bacillota</taxon>
        <taxon>Bacilli</taxon>
        <taxon>Bacillales</taxon>
        <taxon>Caryophanaceae</taxon>
        <taxon>Sporosarcina</taxon>
    </lineage>
</organism>
<feature type="region of interest" description="Disordered" evidence="1">
    <location>
        <begin position="26"/>
        <end position="73"/>
    </location>
</feature>
<dbReference type="RefSeq" id="WP_381443131.1">
    <property type="nucleotide sequence ID" value="NZ_JBHSNP010000011.1"/>
</dbReference>
<feature type="compositionally biased region" description="Low complexity" evidence="1">
    <location>
        <begin position="42"/>
        <end position="63"/>
    </location>
</feature>
<proteinExistence type="predicted"/>
<name>A0ABW0TV37_9BACL</name>
<sequence>MKFNWKMVCTGFAAAILLTACGTDNAEQQEGSTPNEPGQVVDETNGSSTDGTSTDTGTDTAGEGAEDSAADMSDAVLTKSDAQSYAMEVLPGYTLTSEEPGRDSLYADDEPNAFMRIETQPAEDGSYDYLLDNMQDVLIAASNGEEPEELTDVYSDAADKGIENAKAFKVDTETGPVTGVVFEKDGMVVRLTLFDNADEKYKTDFLNMGQTIQ</sequence>
<gene>
    <name evidence="3" type="ORF">ACFPTP_06600</name>
</gene>
<reference evidence="4" key="1">
    <citation type="journal article" date="2019" name="Int. J. Syst. Evol. Microbiol.">
        <title>The Global Catalogue of Microorganisms (GCM) 10K type strain sequencing project: providing services to taxonomists for standard genome sequencing and annotation.</title>
        <authorList>
            <consortium name="The Broad Institute Genomics Platform"/>
            <consortium name="The Broad Institute Genome Sequencing Center for Infectious Disease"/>
            <person name="Wu L."/>
            <person name="Ma J."/>
        </authorList>
    </citation>
    <scope>NUCLEOTIDE SEQUENCE [LARGE SCALE GENOMIC DNA]</scope>
    <source>
        <strain evidence="4">KACC 11299</strain>
    </source>
</reference>
<evidence type="ECO:0000313" key="4">
    <source>
        <dbReference type="Proteomes" id="UP001596071"/>
    </source>
</evidence>
<comment type="caution">
    <text evidence="3">The sequence shown here is derived from an EMBL/GenBank/DDBJ whole genome shotgun (WGS) entry which is preliminary data.</text>
</comment>